<keyword evidence="2" id="KW-1015">Disulfide bond</keyword>
<evidence type="ECO:0000256" key="2">
    <source>
        <dbReference type="ARBA" id="ARBA00023157"/>
    </source>
</evidence>
<evidence type="ECO:0000256" key="1">
    <source>
        <dbReference type="ARBA" id="ARBA00007347"/>
    </source>
</evidence>
<comment type="caution">
    <text evidence="5">The sequence shown here is derived from an EMBL/GenBank/DDBJ whole genome shotgun (WGS) entry which is preliminary data.</text>
</comment>
<comment type="subcellular location">
    <subcellularLocation>
        <location evidence="3">Mitochondrion</location>
    </subcellularLocation>
</comment>
<keyword evidence="3" id="KW-0496">Mitochondrion</keyword>
<dbReference type="GO" id="GO:0005739">
    <property type="term" value="C:mitochondrion"/>
    <property type="evidence" value="ECO:0007669"/>
    <property type="project" value="UniProtKB-SubCell"/>
</dbReference>
<dbReference type="PANTHER" id="PTHR22977">
    <property type="entry name" value="COX ASSEMBLY MITOCHONDRIAL PROTEIN"/>
    <property type="match status" value="1"/>
</dbReference>
<evidence type="ECO:0000256" key="4">
    <source>
        <dbReference type="SAM" id="MobiDB-lite"/>
    </source>
</evidence>
<dbReference type="InterPro" id="IPR013892">
    <property type="entry name" value="Cyt_c_biogenesis_Cmc1-like"/>
</dbReference>
<proteinExistence type="inferred from homology"/>
<dbReference type="EMBL" id="JARQZJ010000091">
    <property type="protein sequence ID" value="KAK9883313.1"/>
    <property type="molecule type" value="Genomic_DNA"/>
</dbReference>
<protein>
    <recommendedName>
        <fullName evidence="3">COX assembly mitochondrial protein</fullName>
    </recommendedName>
</protein>
<accession>A0AAW1UKR8</accession>
<evidence type="ECO:0000313" key="5">
    <source>
        <dbReference type="EMBL" id="KAK9883313.1"/>
    </source>
</evidence>
<evidence type="ECO:0000313" key="6">
    <source>
        <dbReference type="Proteomes" id="UP001431783"/>
    </source>
</evidence>
<dbReference type="PROSITE" id="PS51808">
    <property type="entry name" value="CHCH"/>
    <property type="match status" value="1"/>
</dbReference>
<keyword evidence="6" id="KW-1185">Reference proteome</keyword>
<comment type="similarity">
    <text evidence="1 3">Belongs to the CMC family.</text>
</comment>
<dbReference type="Proteomes" id="UP001431783">
    <property type="component" value="Unassembled WGS sequence"/>
</dbReference>
<reference evidence="5 6" key="1">
    <citation type="submission" date="2023-03" db="EMBL/GenBank/DDBJ databases">
        <title>Genome insight into feeding habits of ladybird beetles.</title>
        <authorList>
            <person name="Li H.-S."/>
            <person name="Huang Y.-H."/>
            <person name="Pang H."/>
        </authorList>
    </citation>
    <scope>NUCLEOTIDE SEQUENCE [LARGE SCALE GENOMIC DNA]</scope>
    <source>
        <strain evidence="5">SYSU_2023b</strain>
        <tissue evidence="5">Whole body</tissue>
    </source>
</reference>
<evidence type="ECO:0000256" key="3">
    <source>
        <dbReference type="RuleBase" id="RU364104"/>
    </source>
</evidence>
<name>A0AAW1UKR8_9CUCU</name>
<organism evidence="5 6">
    <name type="scientific">Henosepilachna vigintioctopunctata</name>
    <dbReference type="NCBI Taxonomy" id="420089"/>
    <lineage>
        <taxon>Eukaryota</taxon>
        <taxon>Metazoa</taxon>
        <taxon>Ecdysozoa</taxon>
        <taxon>Arthropoda</taxon>
        <taxon>Hexapoda</taxon>
        <taxon>Insecta</taxon>
        <taxon>Pterygota</taxon>
        <taxon>Neoptera</taxon>
        <taxon>Endopterygota</taxon>
        <taxon>Coleoptera</taxon>
        <taxon>Polyphaga</taxon>
        <taxon>Cucujiformia</taxon>
        <taxon>Coccinelloidea</taxon>
        <taxon>Coccinellidae</taxon>
        <taxon>Epilachninae</taxon>
        <taxon>Epilachnini</taxon>
        <taxon>Henosepilachna</taxon>
    </lineage>
</organism>
<dbReference type="AlphaFoldDB" id="A0AAW1UKR8"/>
<feature type="region of interest" description="Disordered" evidence="4">
    <location>
        <begin position="1"/>
        <end position="22"/>
    </location>
</feature>
<dbReference type="Pfam" id="PF08583">
    <property type="entry name" value="Cmc1"/>
    <property type="match status" value="1"/>
</dbReference>
<dbReference type="PANTHER" id="PTHR22977:SF5">
    <property type="entry name" value="COX ASSEMBLY MITOCHONDRIAL PROTEIN HOMOLOG"/>
    <property type="match status" value="1"/>
</dbReference>
<sequence length="125" mass="14622">MADEKSKPNVSLKYGGGPKGLGDPDDLFLRKVENEVLIPQKMRDKAKIEKCAEEVRKFTECCAGSNIMMVYKCREENRNLKVCLTKWYENEDFRNICKEEYLKERSEYRRTGIPKNSQKRMGVSM</sequence>
<gene>
    <name evidence="5" type="ORF">WA026_001493</name>
</gene>